<evidence type="ECO:0000259" key="3">
    <source>
        <dbReference type="Pfam" id="PF25222"/>
    </source>
</evidence>
<dbReference type="RefSeq" id="WP_115467002.1">
    <property type="nucleotide sequence ID" value="NZ_QKRA01000002.1"/>
</dbReference>
<dbReference type="OrthoDB" id="9759948at2"/>
<keyword evidence="6" id="KW-1185">Reference proteome</keyword>
<comment type="caution">
    <text evidence="5">The sequence shown here is derived from an EMBL/GenBank/DDBJ whole genome shotgun (WGS) entry which is preliminary data.</text>
</comment>
<sequence>MKAWWMMSLLWLSTAAWAQDAYLKALAESPQWLRLGHYQSQMITGVKSSVTSSDFFLSQSGPSDPHAELQATLDAFLFGSTSTICRFPARYQFLQQRKLVSARNLADTCPEYEQYLSQYPVNEVSVVYAAGFLGNPASMFGHLLLRLKLNNNARLLDNTFNFGAMVPPQDNKLTYIFQGITGGYEARFSDEPFYHHSHVYNEDELRNLWEYSLSLTPKQIQLLLAHRYELQNVVFDYYFFTENCAFQLAELLELVSNKSILSTKYPWVLPYDVISSLADNHPDLVTKVERTPSRQQQFYDRYAQLTAAQQEHIRAFVRQETPLDRLLKDESFTSRNQILDVLLDYFSYLEVRHDGLTEVQAIQRKQVLLQRFTLPAGLHSQWSDVEAVPPHATQKPSLLQIVHRADHRNQGSTEVRIRGNYYDELSINERENNFSALQALDLTISDREKNGIKRLGLVEIRHIKPDQTDLIGDKGLSWSFGFGLRPASNACQNCTVGYMDGGIGKAYGTDETVVYGLITGRVQTAYRALSYTYLGSELGVITKPTRWWRTKVTAKWETGLEQSNHDQDMVVTWEQALGASPDWDVRTSLSSSRQQRWSLKMGYYW</sequence>
<evidence type="ECO:0000313" key="6">
    <source>
        <dbReference type="Proteomes" id="UP000254326"/>
    </source>
</evidence>
<feature type="domain" description="Lnb N-terminal periplasmic" evidence="2">
    <location>
        <begin position="111"/>
        <end position="278"/>
    </location>
</feature>
<dbReference type="AlphaFoldDB" id="A0A370UB87"/>
<evidence type="ECO:0000256" key="1">
    <source>
        <dbReference type="SAM" id="SignalP"/>
    </source>
</evidence>
<gene>
    <name evidence="5" type="ORF">DN730_04935</name>
</gene>
<dbReference type="InterPro" id="IPR057165">
    <property type="entry name" value="DUF7843"/>
</dbReference>
<feature type="domain" description="DUF7840" evidence="3">
    <location>
        <begin position="399"/>
        <end position="604"/>
    </location>
</feature>
<dbReference type="EMBL" id="QKRA01000002">
    <property type="protein sequence ID" value="RDL44965.1"/>
    <property type="molecule type" value="Genomic_DNA"/>
</dbReference>
<reference evidence="5 6" key="1">
    <citation type="submission" date="2018-06" db="EMBL/GenBank/DDBJ databases">
        <title>Marinomonas sp. YLB-05 draft genome sequence.</title>
        <authorList>
            <person name="Yu L."/>
            <person name="Tang X."/>
        </authorList>
    </citation>
    <scope>NUCLEOTIDE SEQUENCE [LARGE SCALE GENOMIC DNA]</scope>
    <source>
        <strain evidence="5 6">YLB-05</strain>
    </source>
</reference>
<feature type="signal peptide" evidence="1">
    <location>
        <begin position="1"/>
        <end position="18"/>
    </location>
</feature>
<dbReference type="InterPro" id="IPR025178">
    <property type="entry name" value="Lnb_N"/>
</dbReference>
<feature type="chain" id="PRO_5016860821" evidence="1">
    <location>
        <begin position="19"/>
        <end position="605"/>
    </location>
</feature>
<name>A0A370UB87_9GAMM</name>
<dbReference type="InterPro" id="IPR057162">
    <property type="entry name" value="DUF7840"/>
</dbReference>
<dbReference type="Pfam" id="PF25222">
    <property type="entry name" value="DUF7840"/>
    <property type="match status" value="1"/>
</dbReference>
<dbReference type="Pfam" id="PF25225">
    <property type="entry name" value="DUF7843"/>
    <property type="match status" value="1"/>
</dbReference>
<evidence type="ECO:0000313" key="5">
    <source>
        <dbReference type="EMBL" id="RDL44965.1"/>
    </source>
</evidence>
<protein>
    <submittedName>
        <fullName evidence="5">Uncharacterized protein</fullName>
    </submittedName>
</protein>
<evidence type="ECO:0000259" key="2">
    <source>
        <dbReference type="Pfam" id="PF13387"/>
    </source>
</evidence>
<organism evidence="5 6">
    <name type="scientific">Marinomonas piezotolerans</name>
    <dbReference type="NCBI Taxonomy" id="2213058"/>
    <lineage>
        <taxon>Bacteria</taxon>
        <taxon>Pseudomonadati</taxon>
        <taxon>Pseudomonadota</taxon>
        <taxon>Gammaproteobacteria</taxon>
        <taxon>Oceanospirillales</taxon>
        <taxon>Oceanospirillaceae</taxon>
        <taxon>Marinomonas</taxon>
    </lineage>
</organism>
<dbReference type="Proteomes" id="UP000254326">
    <property type="component" value="Unassembled WGS sequence"/>
</dbReference>
<dbReference type="Pfam" id="PF13387">
    <property type="entry name" value="Lnb_N"/>
    <property type="match status" value="1"/>
</dbReference>
<evidence type="ECO:0000259" key="4">
    <source>
        <dbReference type="Pfam" id="PF25225"/>
    </source>
</evidence>
<feature type="domain" description="DUF7843" evidence="4">
    <location>
        <begin position="25"/>
        <end position="96"/>
    </location>
</feature>
<accession>A0A370UB87</accession>
<proteinExistence type="predicted"/>
<keyword evidence="1" id="KW-0732">Signal</keyword>